<evidence type="ECO:0000313" key="2">
    <source>
        <dbReference type="EMBL" id="VXB18036.1"/>
    </source>
</evidence>
<keyword evidence="1" id="KW-0732">Signal</keyword>
<evidence type="ECO:0000256" key="1">
    <source>
        <dbReference type="SAM" id="SignalP"/>
    </source>
</evidence>
<dbReference type="EMBL" id="CABWLH010000009">
    <property type="protein sequence ID" value="VXB18036.1"/>
    <property type="molecule type" value="Genomic_DNA"/>
</dbReference>
<protein>
    <submittedName>
        <fullName evidence="2">K+ h+ antiporter for k+ efflux</fullName>
    </submittedName>
</protein>
<dbReference type="AlphaFoldDB" id="A0A653NLZ7"/>
<name>A0A653NLZ7_BACAB</name>
<feature type="chain" id="PRO_5039642588" evidence="1">
    <location>
        <begin position="26"/>
        <end position="108"/>
    </location>
</feature>
<sequence>MIRSSICILISCIVMFSPFSNVVFASQAEASTPSLISPSIYDEEINAVKTPPFSKKHAASLLLKQRLSIGASKAFLVKLASTTALSIDLCFLEMKCAIPIMYQSNYLD</sequence>
<dbReference type="Proteomes" id="UP000433089">
    <property type="component" value="Unassembled WGS sequence"/>
</dbReference>
<feature type="signal peptide" evidence="1">
    <location>
        <begin position="1"/>
        <end position="25"/>
    </location>
</feature>
<accession>A0A653NLZ7</accession>
<proteinExistence type="predicted"/>
<evidence type="ECO:0000313" key="3">
    <source>
        <dbReference type="Proteomes" id="UP000433089"/>
    </source>
</evidence>
<organism evidence="2 3">
    <name type="scientific">Bacillus altitudinis</name>
    <dbReference type="NCBI Taxonomy" id="293387"/>
    <lineage>
        <taxon>Bacteria</taxon>
        <taxon>Bacillati</taxon>
        <taxon>Bacillota</taxon>
        <taxon>Bacilli</taxon>
        <taxon>Bacillales</taxon>
        <taxon>Bacillaceae</taxon>
        <taxon>Bacillus</taxon>
    </lineage>
</organism>
<gene>
    <name evidence="2" type="ORF">BACI348_40104</name>
</gene>
<reference evidence="2 3" key="1">
    <citation type="submission" date="2019-10" db="EMBL/GenBank/DDBJ databases">
        <authorList>
            <person name="Karimi E."/>
        </authorList>
    </citation>
    <scope>NUCLEOTIDE SEQUENCE [LARGE SCALE GENOMIC DNA]</scope>
    <source>
        <strain evidence="2">Bacillus sp. 348</strain>
    </source>
</reference>
<dbReference type="RefSeq" id="WP_236551965.1">
    <property type="nucleotide sequence ID" value="NZ_JABAGM010000004.1"/>
</dbReference>